<dbReference type="SUPFAM" id="SSF55729">
    <property type="entry name" value="Acyl-CoA N-acyltransferases (Nat)"/>
    <property type="match status" value="1"/>
</dbReference>
<dbReference type="CDD" id="cd04301">
    <property type="entry name" value="NAT_SF"/>
    <property type="match status" value="1"/>
</dbReference>
<name>A0ABU7G965_9ALTE</name>
<feature type="domain" description="N-acetyltransferase" evidence="1">
    <location>
        <begin position="1"/>
        <end position="145"/>
    </location>
</feature>
<dbReference type="Pfam" id="PF00583">
    <property type="entry name" value="Acetyltransf_1"/>
    <property type="match status" value="1"/>
</dbReference>
<dbReference type="Gene3D" id="3.40.630.30">
    <property type="match status" value="1"/>
</dbReference>
<accession>A0ABU7G965</accession>
<reference evidence="3" key="1">
    <citation type="submission" date="2023-07" db="EMBL/GenBank/DDBJ databases">
        <title>Draft genome sequence of Agarivorans aestuarii strain ZMCS4, a CAZymes producing bacteria isolated from the marine brown algae Clodostephus spongiosus.</title>
        <authorList>
            <person name="Lorente B."/>
            <person name="Cabral C."/>
            <person name="Frias J."/>
            <person name="Faria J."/>
            <person name="Toubarro D."/>
        </authorList>
    </citation>
    <scope>NUCLEOTIDE SEQUENCE [LARGE SCALE GENOMIC DNA]</scope>
    <source>
        <strain evidence="3">ZMCS4</strain>
    </source>
</reference>
<reference evidence="2 3" key="2">
    <citation type="submission" date="2023-12" db="EMBL/GenBank/DDBJ databases">
        <authorList>
            <consortium name="Cladostephus spongiosus"/>
            <person name="Lorente B."/>
            <person name="Cabral C."/>
            <person name="Frias J."/>
            <person name="Faria J."/>
            <person name="Toubarro D."/>
        </authorList>
    </citation>
    <scope>NUCLEOTIDE SEQUENCE [LARGE SCALE GENOMIC DNA]</scope>
    <source>
        <strain evidence="2 3">ZMCS4</strain>
    </source>
</reference>
<dbReference type="InterPro" id="IPR016181">
    <property type="entry name" value="Acyl_CoA_acyltransferase"/>
</dbReference>
<organism evidence="2 3">
    <name type="scientific">Agarivorans aestuarii</name>
    <dbReference type="NCBI Taxonomy" id="1563703"/>
    <lineage>
        <taxon>Bacteria</taxon>
        <taxon>Pseudomonadati</taxon>
        <taxon>Pseudomonadota</taxon>
        <taxon>Gammaproteobacteria</taxon>
        <taxon>Alteromonadales</taxon>
        <taxon>Alteromonadaceae</taxon>
        <taxon>Agarivorans</taxon>
    </lineage>
</organism>
<sequence>MAIDYYQGSLAEVLSVSASIPEFEQNTSEQTLSTRLAGNKALILLASHNQQPIAYKIGYQINEYEFYSWLGGVTPAYRNQGIASALIEQQEAWVLAQGYQRISVKSMNRYPAMLRLLIASGYQVVGYQNNGEPHNSKICFSKSLQ</sequence>
<gene>
    <name evidence="2" type="ORF">SNR37_001048</name>
</gene>
<keyword evidence="3" id="KW-1185">Reference proteome</keyword>
<proteinExistence type="predicted"/>
<dbReference type="InterPro" id="IPR000182">
    <property type="entry name" value="GNAT_dom"/>
</dbReference>
<evidence type="ECO:0000313" key="2">
    <source>
        <dbReference type="EMBL" id="MEE1675722.1"/>
    </source>
</evidence>
<dbReference type="EMBL" id="JAYDYW010000015">
    <property type="protein sequence ID" value="MEE1675722.1"/>
    <property type="molecule type" value="Genomic_DNA"/>
</dbReference>
<protein>
    <submittedName>
        <fullName evidence="2">GNAT family N-acetyltransferase</fullName>
    </submittedName>
</protein>
<dbReference type="PROSITE" id="PS51186">
    <property type="entry name" value="GNAT"/>
    <property type="match status" value="1"/>
</dbReference>
<comment type="caution">
    <text evidence="2">The sequence shown here is derived from an EMBL/GenBank/DDBJ whole genome shotgun (WGS) entry which is preliminary data.</text>
</comment>
<evidence type="ECO:0000313" key="3">
    <source>
        <dbReference type="Proteomes" id="UP001310248"/>
    </source>
</evidence>
<dbReference type="Proteomes" id="UP001310248">
    <property type="component" value="Unassembled WGS sequence"/>
</dbReference>
<dbReference type="RefSeq" id="WP_329776526.1">
    <property type="nucleotide sequence ID" value="NZ_JAYDYW010000015.1"/>
</dbReference>
<evidence type="ECO:0000259" key="1">
    <source>
        <dbReference type="PROSITE" id="PS51186"/>
    </source>
</evidence>